<organismHost>
    <name type="scientific">Chlorella</name>
    <dbReference type="NCBI Taxonomy" id="3071"/>
</organismHost>
<reference evidence="2 3" key="8">
    <citation type="journal article" date="2010" name="J. Virol.">
        <title>Microarray analysis of Paramecium bursaria chlorella virus 1 transcription.</title>
        <authorList>
            <person name="Yanai-Balser G.M."/>
            <person name="Duncan G.A."/>
            <person name="Eudy J.D."/>
            <person name="Wang D."/>
            <person name="Li X."/>
            <person name="Agarkova I.V."/>
            <person name="Dunigan D.D."/>
            <person name="Van Etten J.L."/>
        </authorList>
    </citation>
    <scope>NUCLEOTIDE SEQUENCE [LARGE SCALE GENOMIC DNA]</scope>
</reference>
<keyword evidence="1" id="KW-1133">Transmembrane helix</keyword>
<reference evidence="2 3" key="6">
    <citation type="journal article" date="1999" name="Virology">
        <title>Chlorella virus PBCV-1 encodes a functional homospermidine synthase.</title>
        <authorList>
            <person name="Kaiser A."/>
            <person name="Vollmert M."/>
            <person name="Tholl D."/>
            <person name="Graves M.V."/>
            <person name="Gurnon J.R."/>
            <person name="Xing W."/>
            <person name="Lisec A.D."/>
            <person name="Nickerson K.W."/>
            <person name="Van Etten J.L."/>
        </authorList>
    </citation>
    <scope>NUCLEOTIDE SEQUENCE [LARGE SCALE GENOMIC DNA]</scope>
</reference>
<name>Q84615_PBCV1</name>
<accession>Q84615</accession>
<dbReference type="PIR" id="T17796">
    <property type="entry name" value="T17796"/>
</dbReference>
<protein>
    <submittedName>
        <fullName evidence="2">Uncharacterized protein</fullName>
    </submittedName>
</protein>
<reference evidence="2 3" key="1">
    <citation type="journal article" date="1995" name="Virology">
        <title>Analysis of 45 kb of DNA located at the left end of the chlorella virus PBCV-1 genome.</title>
        <authorList>
            <person name="Lu Z."/>
            <person name="Li Y."/>
            <person name="Zhang Y."/>
            <person name="Kutish G.F."/>
            <person name="Rock D.L."/>
            <person name="Van Etten J.L."/>
        </authorList>
    </citation>
    <scope>NUCLEOTIDE SEQUENCE [LARGE SCALE GENOMIC DNA]</scope>
</reference>
<sequence length="172" mass="18677">MLGVCSSVGRILGLIGTTTMRGSNFVFSKMSYSNPFASILITANSFGIPCSSITVSTSFELVFTTVMRNSFSISAMSVSGSNSVSRYRTCISWFFIRLNVFGIAIPSGAPISTHLWFLLRHPRRPRISSTMPSASENSPPLNFTKGPFTNSASILTVSLVSVVIIIIRKEFS</sequence>
<feature type="transmembrane region" description="Helical" evidence="1">
    <location>
        <begin position="148"/>
        <end position="167"/>
    </location>
</feature>
<reference evidence="2 3" key="5">
    <citation type="journal article" date="1997" name="Virology">
        <title>Analysis of 74 kb of DNA located at the right end of the 330-kb chlorella virus PBCV-1 genome.</title>
        <authorList>
            <person name="Li Y."/>
            <person name="Lu Z."/>
            <person name="Sun L."/>
            <person name="Ropp S."/>
            <person name="Kutish G.F."/>
            <person name="Rock D.L."/>
            <person name="Van Etten J.L."/>
        </authorList>
    </citation>
    <scope>NUCLEOTIDE SEQUENCE [LARGE SCALE GENOMIC DNA]</scope>
</reference>
<keyword evidence="1" id="KW-0472">Membrane</keyword>
<dbReference type="KEGG" id="vg:918342"/>
<reference evidence="2 3" key="4">
    <citation type="journal article" date="1996" name="Virology">
        <title>Analysis of 76 kb of the chlorella virus PBCV-1 330-kb genome: map positions 182 to 258.</title>
        <authorList>
            <person name="Kutish G.F."/>
            <person name="Li Y."/>
            <person name="Lu Z."/>
            <person name="Furuta M."/>
            <person name="Rock D.L."/>
            <person name="Van Etten J.L."/>
        </authorList>
    </citation>
    <scope>NUCLEOTIDE SEQUENCE [LARGE SCALE GENOMIC DNA]</scope>
</reference>
<keyword evidence="1" id="KW-0812">Transmembrane</keyword>
<evidence type="ECO:0000256" key="1">
    <source>
        <dbReference type="SAM" id="Phobius"/>
    </source>
</evidence>
<proteinExistence type="predicted"/>
<evidence type="ECO:0000313" key="3">
    <source>
        <dbReference type="Proteomes" id="UP000000862"/>
    </source>
</evidence>
<dbReference type="GeneID" id="918342"/>
<dbReference type="RefSeq" id="NP_048653.1">
    <property type="nucleotide sequence ID" value="NC_000852.5"/>
</dbReference>
<evidence type="ECO:0000313" key="2">
    <source>
        <dbReference type="EMBL" id="AAC96667.1"/>
    </source>
</evidence>
<reference evidence="2 3" key="2">
    <citation type="journal article" date="1995" name="Virology">
        <title>Analysis of 43 kb of the Chlorella virus PBCV-1 330-kb genome: map positions 45 to 88.</title>
        <authorList>
            <person name="Li Y."/>
            <person name="Lu Z."/>
            <person name="Burbank D.E."/>
            <person name="Kutish G.F."/>
            <person name="Rock D.L."/>
            <person name="Van Etten J.L."/>
        </authorList>
    </citation>
    <scope>NUCLEOTIDE SEQUENCE [LARGE SCALE GENOMIC DNA]</scope>
</reference>
<feature type="transmembrane region" description="Helical" evidence="1">
    <location>
        <begin position="94"/>
        <end position="119"/>
    </location>
</feature>
<dbReference type="Proteomes" id="UP000000862">
    <property type="component" value="Segment"/>
</dbReference>
<reference evidence="2 3" key="7">
    <citation type="journal article" date="2000" name="Virology">
        <title>Characterization of a beta-1,3-glucanase encoded by chlorella virus PBCV-1.</title>
        <authorList>
            <person name="Sun L."/>
            <person name="Gurnon J.R."/>
            <person name="Adams B.J."/>
            <person name="Graves M.V."/>
            <person name="Van Etten J.L."/>
        </authorList>
    </citation>
    <scope>NUCLEOTIDE SEQUENCE [LARGE SCALE GENOMIC DNA]</scope>
</reference>
<organism evidence="2 3">
    <name type="scientific">Paramecium bursaria Chlorella virus 1</name>
    <name type="common">PBCV-1</name>
    <dbReference type="NCBI Taxonomy" id="10506"/>
    <lineage>
        <taxon>Viruses</taxon>
        <taxon>Varidnaviria</taxon>
        <taxon>Bamfordvirae</taxon>
        <taxon>Nucleocytoviricota</taxon>
        <taxon>Megaviricetes</taxon>
        <taxon>Algavirales</taxon>
        <taxon>Phycodnaviridae</taxon>
        <taxon>Chlorovirus</taxon>
        <taxon>Chlorovirus vanettense</taxon>
    </lineage>
</organism>
<reference evidence="2 3" key="3">
    <citation type="journal article" date="1996" name="Virology">
        <title>Analysis of 94 kb of the chlorella virus PBCV-1 330-kb genome: map positions 88 to 182.</title>
        <authorList>
            <person name="Lu Z."/>
            <person name="Li Y."/>
            <person name="Que Q."/>
            <person name="Kutish G.F."/>
            <person name="Rock D.L."/>
            <person name="Van Etten J.L."/>
        </authorList>
    </citation>
    <scope>NUCLEOTIDE SEQUENCE [LARGE SCALE GENOMIC DNA]</scope>
</reference>
<dbReference type="EMBL" id="JF411744">
    <property type="protein sequence ID" value="AAC96667.1"/>
    <property type="molecule type" value="Genomic_DNA"/>
</dbReference>
<gene>
    <name evidence="2" type="primary">a299R</name>
</gene>
<keyword evidence="3" id="KW-1185">Reference proteome</keyword>